<keyword evidence="2" id="KW-1133">Transmembrane helix</keyword>
<protein>
    <submittedName>
        <fullName evidence="3">Stage III sporulation protein AE</fullName>
    </submittedName>
</protein>
<evidence type="ECO:0000313" key="13">
    <source>
        <dbReference type="Proteomes" id="UP000283928"/>
    </source>
</evidence>
<dbReference type="EMBL" id="QSKO01000010">
    <property type="protein sequence ID" value="RHE74996.1"/>
    <property type="molecule type" value="Genomic_DNA"/>
</dbReference>
<evidence type="ECO:0000313" key="16">
    <source>
        <dbReference type="Proteomes" id="UP000285839"/>
    </source>
</evidence>
<feature type="transmembrane region" description="Helical" evidence="2">
    <location>
        <begin position="169"/>
        <end position="190"/>
    </location>
</feature>
<dbReference type="EMBL" id="QRJH01000003">
    <property type="protein sequence ID" value="RHH19507.1"/>
    <property type="molecule type" value="Genomic_DNA"/>
</dbReference>
<evidence type="ECO:0000313" key="5">
    <source>
        <dbReference type="EMBL" id="RGN88216.1"/>
    </source>
</evidence>
<dbReference type="RefSeq" id="WP_055066358.1">
    <property type="nucleotide sequence ID" value="NZ_CP176627.1"/>
</dbReference>
<feature type="transmembrane region" description="Helical" evidence="2">
    <location>
        <begin position="332"/>
        <end position="354"/>
    </location>
</feature>
<evidence type="ECO:0000313" key="4">
    <source>
        <dbReference type="EMBL" id="RGN03268.1"/>
    </source>
</evidence>
<keyword evidence="2" id="KW-0812">Transmembrane</keyword>
<evidence type="ECO:0000313" key="12">
    <source>
        <dbReference type="Proteomes" id="UP000261222"/>
    </source>
</evidence>
<feature type="region of interest" description="Disordered" evidence="1">
    <location>
        <begin position="48"/>
        <end position="68"/>
    </location>
</feature>
<feature type="transmembrane region" description="Helical" evidence="2">
    <location>
        <begin position="279"/>
        <end position="300"/>
    </location>
</feature>
<dbReference type="Pfam" id="PF09546">
    <property type="entry name" value="Spore_III_AE"/>
    <property type="match status" value="1"/>
</dbReference>
<evidence type="ECO:0000256" key="2">
    <source>
        <dbReference type="SAM" id="Phobius"/>
    </source>
</evidence>
<feature type="transmembrane region" description="Helical" evidence="2">
    <location>
        <begin position="398"/>
        <end position="421"/>
    </location>
</feature>
<accession>A0A174FGD7</accession>
<dbReference type="Proteomes" id="UP000283928">
    <property type="component" value="Unassembled WGS sequence"/>
</dbReference>
<reference evidence="11 12" key="2">
    <citation type="submission" date="2018-08" db="EMBL/GenBank/DDBJ databases">
        <title>A genome reference for cultivated species of the human gut microbiota.</title>
        <authorList>
            <person name="Zou Y."/>
            <person name="Xue W."/>
            <person name="Luo G."/>
        </authorList>
    </citation>
    <scope>NUCLEOTIDE SEQUENCE [LARGE SCALE GENOMIC DNA]</scope>
    <source>
        <strain evidence="6 16">AF25-21</strain>
        <strain evidence="9 14">AM18-2AC</strain>
        <strain evidence="8 15">AM22-9LB</strain>
        <strain evidence="7 13">AM27-32LB</strain>
        <strain evidence="5 11">OM03-6</strain>
        <strain evidence="4 12">OM06-11AA</strain>
    </source>
</reference>
<organism evidence="3 10">
    <name type="scientific">Blautia obeum</name>
    <dbReference type="NCBI Taxonomy" id="40520"/>
    <lineage>
        <taxon>Bacteria</taxon>
        <taxon>Bacillati</taxon>
        <taxon>Bacillota</taxon>
        <taxon>Clostridia</taxon>
        <taxon>Lachnospirales</taxon>
        <taxon>Lachnospiraceae</taxon>
        <taxon>Blautia</taxon>
    </lineage>
</organism>
<feature type="transmembrane region" description="Helical" evidence="2">
    <location>
        <begin position="140"/>
        <end position="157"/>
    </location>
</feature>
<keyword evidence="2" id="KW-0472">Membrane</keyword>
<evidence type="ECO:0000313" key="3">
    <source>
        <dbReference type="EMBL" id="CUO48587.1"/>
    </source>
</evidence>
<dbReference type="Proteomes" id="UP000095409">
    <property type="component" value="Unassembled WGS sequence"/>
</dbReference>
<dbReference type="EMBL" id="QRHZ01000003">
    <property type="protein sequence ID" value="RHG17785.1"/>
    <property type="molecule type" value="Genomic_DNA"/>
</dbReference>
<dbReference type="Proteomes" id="UP000261105">
    <property type="component" value="Unassembled WGS sequence"/>
</dbReference>
<evidence type="ECO:0000313" key="9">
    <source>
        <dbReference type="EMBL" id="RHH19507.1"/>
    </source>
</evidence>
<dbReference type="EMBL" id="QSUZ01000006">
    <property type="protein sequence ID" value="RGN88216.1"/>
    <property type="molecule type" value="Genomic_DNA"/>
</dbReference>
<evidence type="ECO:0000313" key="10">
    <source>
        <dbReference type="Proteomes" id="UP000095409"/>
    </source>
</evidence>
<reference evidence="3 10" key="1">
    <citation type="submission" date="2015-09" db="EMBL/GenBank/DDBJ databases">
        <authorList>
            <consortium name="Pathogen Informatics"/>
        </authorList>
    </citation>
    <scope>NUCLEOTIDE SEQUENCE [LARGE SCALE GENOMIC DNA]</scope>
    <source>
        <strain evidence="3 10">2789STDY5608837</strain>
    </source>
</reference>
<dbReference type="Proteomes" id="UP000284220">
    <property type="component" value="Unassembled WGS sequence"/>
</dbReference>
<dbReference type="Proteomes" id="UP000261222">
    <property type="component" value="Unassembled WGS sequence"/>
</dbReference>
<evidence type="ECO:0000313" key="6">
    <source>
        <dbReference type="EMBL" id="RGR49418.1"/>
    </source>
</evidence>
<dbReference type="EMBL" id="QRUH01000005">
    <property type="protein sequence ID" value="RGR49418.1"/>
    <property type="molecule type" value="Genomic_DNA"/>
</dbReference>
<dbReference type="InterPro" id="IPR014194">
    <property type="entry name" value="Spore_III_AE"/>
</dbReference>
<gene>
    <name evidence="3" type="primary">spoIIIAE</name>
    <name evidence="9" type="ORF">DW222_07970</name>
    <name evidence="8" type="ORF">DW272_07055</name>
    <name evidence="7" type="ORF">DW723_08695</name>
    <name evidence="6" type="ORF">DWY46_08785</name>
    <name evidence="5" type="ORF">DXB38_06850</name>
    <name evidence="4" type="ORF">DXB81_12595</name>
    <name evidence="3" type="ORF">ERS852394_02303</name>
</gene>
<evidence type="ECO:0000313" key="8">
    <source>
        <dbReference type="EMBL" id="RHG17785.1"/>
    </source>
</evidence>
<evidence type="ECO:0000313" key="14">
    <source>
        <dbReference type="Proteomes" id="UP000284024"/>
    </source>
</evidence>
<proteinExistence type="predicted"/>
<evidence type="ECO:0000313" key="7">
    <source>
        <dbReference type="EMBL" id="RHE74996.1"/>
    </source>
</evidence>
<sequence length="425" mass="46209">MKRRKQSRRWRGKKYAPVMIGMLVLLMNLADLKNSNLISGSIICQAAERQSENTETENNSGGTEKEKITQTEASTVSDILEELDLSRVQRMLDQMLGEESFSMKDMLDGLIKGEKVLSEDTVQEMVHSFLFSGLEKEKSLLIKILLLILLSAVLANFADVFESGQIGDICFYIVYLLLFILLMASFSSVTRSVQQTITWMAEFMRGLAPAYFLTISIAAGSSTAAVFYEGVLILTWLIQEVILNLLFPGACLYVLISLINNLSKEEMLGKMAELLDTAVSWGLKTLLGMVVGLQVVRGLIAPVMDTLKRSALGKAAGALPGVGNAVNMVTELVLTSAVLVRNCLGVVILFAFVAAGAGPVIHYGILSLLYRFLAAIAQPVSEKRIVDSLATMGEGCALLLRILFTAEILCILDFVILMTGIGGSG</sequence>
<feature type="transmembrane region" description="Helical" evidence="2">
    <location>
        <begin position="241"/>
        <end position="259"/>
    </location>
</feature>
<dbReference type="Proteomes" id="UP000285839">
    <property type="component" value="Unassembled WGS sequence"/>
</dbReference>
<dbReference type="Proteomes" id="UP000284024">
    <property type="component" value="Unassembled WGS sequence"/>
</dbReference>
<dbReference type="AlphaFoldDB" id="A0A174FGD7"/>
<evidence type="ECO:0000256" key="1">
    <source>
        <dbReference type="SAM" id="MobiDB-lite"/>
    </source>
</evidence>
<evidence type="ECO:0000313" key="15">
    <source>
        <dbReference type="Proteomes" id="UP000284220"/>
    </source>
</evidence>
<name>A0A174FGD7_9FIRM</name>
<dbReference type="EMBL" id="QSUB01000006">
    <property type="protein sequence ID" value="RGN03268.1"/>
    <property type="molecule type" value="Genomic_DNA"/>
</dbReference>
<dbReference type="EMBL" id="CYZD01000012">
    <property type="protein sequence ID" value="CUO48587.1"/>
    <property type="molecule type" value="Genomic_DNA"/>
</dbReference>
<evidence type="ECO:0000313" key="11">
    <source>
        <dbReference type="Proteomes" id="UP000261105"/>
    </source>
</evidence>
<feature type="transmembrane region" description="Helical" evidence="2">
    <location>
        <begin position="210"/>
        <end position="234"/>
    </location>
</feature>